<dbReference type="OrthoDB" id="9806380at2"/>
<dbReference type="SUPFAM" id="SSF54909">
    <property type="entry name" value="Dimeric alpha+beta barrel"/>
    <property type="match status" value="1"/>
</dbReference>
<reference evidence="4" key="1">
    <citation type="submission" date="2016-10" db="EMBL/GenBank/DDBJ databases">
        <authorList>
            <person name="Varghese N."/>
            <person name="Submissions S."/>
        </authorList>
    </citation>
    <scope>NUCLEOTIDE SEQUENCE [LARGE SCALE GENOMIC DNA]</scope>
    <source>
        <strain evidence="4">DSM 100420</strain>
    </source>
</reference>
<feature type="domain" description="DUF1330" evidence="2">
    <location>
        <begin position="27"/>
        <end position="119"/>
    </location>
</feature>
<dbReference type="PANTHER" id="PTHR41521:SF4">
    <property type="entry name" value="BLR0684 PROTEIN"/>
    <property type="match status" value="1"/>
</dbReference>
<dbReference type="Pfam" id="PF07045">
    <property type="entry name" value="DUF1330"/>
    <property type="match status" value="1"/>
</dbReference>
<dbReference type="EMBL" id="FNPX01000022">
    <property type="protein sequence ID" value="SDZ56556.1"/>
    <property type="molecule type" value="Genomic_DNA"/>
</dbReference>
<feature type="chain" id="PRO_5011513220" evidence="1">
    <location>
        <begin position="25"/>
        <end position="127"/>
    </location>
</feature>
<dbReference type="Gene3D" id="3.30.70.100">
    <property type="match status" value="1"/>
</dbReference>
<dbReference type="STRING" id="1244108.SAMN05444004_12222"/>
<keyword evidence="4" id="KW-1185">Reference proteome</keyword>
<keyword evidence="1" id="KW-0732">Signal</keyword>
<organism evidence="3 4">
    <name type="scientific">Jannaschia faecimaris</name>
    <dbReference type="NCBI Taxonomy" id="1244108"/>
    <lineage>
        <taxon>Bacteria</taxon>
        <taxon>Pseudomonadati</taxon>
        <taxon>Pseudomonadota</taxon>
        <taxon>Alphaproteobacteria</taxon>
        <taxon>Rhodobacterales</taxon>
        <taxon>Roseobacteraceae</taxon>
        <taxon>Jannaschia</taxon>
    </lineage>
</organism>
<gene>
    <name evidence="3" type="ORF">SAMN05444004_12222</name>
</gene>
<name>A0A1H3U271_9RHOB</name>
<dbReference type="AlphaFoldDB" id="A0A1H3U271"/>
<evidence type="ECO:0000259" key="2">
    <source>
        <dbReference type="Pfam" id="PF07045"/>
    </source>
</evidence>
<dbReference type="RefSeq" id="WP_092647707.1">
    <property type="nucleotide sequence ID" value="NZ_FNPX01000022.1"/>
</dbReference>
<dbReference type="Proteomes" id="UP000198914">
    <property type="component" value="Unassembled WGS sequence"/>
</dbReference>
<dbReference type="InterPro" id="IPR011008">
    <property type="entry name" value="Dimeric_a/b-barrel"/>
</dbReference>
<dbReference type="PANTHER" id="PTHR41521">
    <property type="match status" value="1"/>
</dbReference>
<evidence type="ECO:0000256" key="1">
    <source>
        <dbReference type="SAM" id="SignalP"/>
    </source>
</evidence>
<feature type="signal peptide" evidence="1">
    <location>
        <begin position="1"/>
        <end position="24"/>
    </location>
</feature>
<evidence type="ECO:0000313" key="4">
    <source>
        <dbReference type="Proteomes" id="UP000198914"/>
    </source>
</evidence>
<dbReference type="InterPro" id="IPR010753">
    <property type="entry name" value="DUF1330"/>
</dbReference>
<sequence>MVSFITKIAVAAVAFAVTVAPAVADPVYMIAQVKIEDQESYFDDYGTAVFPIVMGTGAKVLVATPTVKKLEGEWDGNWTVVIEFPSESAAMDDWYNSAAYESVRELRFATTSLNNLVIAPGFVPVAQ</sequence>
<protein>
    <submittedName>
        <fullName evidence="3">Uncharacterized conserved protein, DUF1330 family</fullName>
    </submittedName>
</protein>
<evidence type="ECO:0000313" key="3">
    <source>
        <dbReference type="EMBL" id="SDZ56556.1"/>
    </source>
</evidence>
<accession>A0A1H3U271</accession>
<proteinExistence type="predicted"/>